<name>A0A4Y9IM91_9BACT</name>
<gene>
    <name evidence="1" type="ORF">E4T88_10290</name>
</gene>
<dbReference type="OrthoDB" id="1255771at2"/>
<evidence type="ECO:0000313" key="2">
    <source>
        <dbReference type="Proteomes" id="UP000298285"/>
    </source>
</evidence>
<dbReference type="RefSeq" id="WP_135105362.1">
    <property type="nucleotide sequence ID" value="NZ_JADGKW010000003.1"/>
</dbReference>
<protein>
    <recommendedName>
        <fullName evidence="3">TonB C-terminal domain-containing protein</fullName>
    </recommendedName>
</protein>
<proteinExistence type="predicted"/>
<evidence type="ECO:0008006" key="3">
    <source>
        <dbReference type="Google" id="ProtNLM"/>
    </source>
</evidence>
<evidence type="ECO:0000313" key="1">
    <source>
        <dbReference type="EMBL" id="TFU89069.1"/>
    </source>
</evidence>
<dbReference type="EMBL" id="SPPK01000003">
    <property type="protein sequence ID" value="TFU89069.1"/>
    <property type="molecule type" value="Genomic_DNA"/>
</dbReference>
<accession>A0A4Y9IM91</accession>
<comment type="caution">
    <text evidence="1">The sequence shown here is derived from an EMBL/GenBank/DDBJ whole genome shotgun (WGS) entry which is preliminary data.</text>
</comment>
<dbReference type="AlphaFoldDB" id="A0A4Y9IM91"/>
<sequence>MKKILIALLLVFFNPIYGQEKISFTPPAEIDFLKEDPNMVLFIGLIQNVQTDWGKLGVRGKVKRLVEEQYAKDNKTRLSKIIYDFDEEGKVMTLKVDSFFSRIYIYSNKGKLEQEITYQKPARELTHKYDYKNGKLKNALYENNIVTAYGNDKVNLFYNSQGQVIKSENLQDSVSTIYGYNGQGRLVEKKVRRNNQSTSEVYASTQIDYNDKSDIERKFTQYLSSNQGDTSFIIDLYKYKYDDNDNWIDCKRLGGGDVLFTHRRIYYHDGTYSGDTLNSEDRKRIYSMEEVDIPAWHSDGKLPILDFLTKNIRLSRAVRSVGRGKVKISMIVSDKGIISDIKIDGLTADHLTDILPVIPKKCIPAKKNGIDVTTYLEINITFELVTLQ</sequence>
<organism evidence="1 2">
    <name type="scientific">Dysgonomonas mossii</name>
    <dbReference type="NCBI Taxonomy" id="163665"/>
    <lineage>
        <taxon>Bacteria</taxon>
        <taxon>Pseudomonadati</taxon>
        <taxon>Bacteroidota</taxon>
        <taxon>Bacteroidia</taxon>
        <taxon>Bacteroidales</taxon>
        <taxon>Dysgonomonadaceae</taxon>
        <taxon>Dysgonomonas</taxon>
    </lineage>
</organism>
<reference evidence="1 2" key="1">
    <citation type="submission" date="2019-03" db="EMBL/GenBank/DDBJ databases">
        <title>Diversity of the mouse oral microbiome.</title>
        <authorList>
            <person name="Joseph S."/>
            <person name="Aduse-Opoku J."/>
            <person name="Curtis M."/>
            <person name="Wade W."/>
            <person name="Hashim A."/>
        </authorList>
    </citation>
    <scope>NUCLEOTIDE SEQUENCE [LARGE SCALE GENOMIC DNA]</scope>
    <source>
        <strain evidence="1 2">P11</strain>
    </source>
</reference>
<dbReference type="Proteomes" id="UP000298285">
    <property type="component" value="Unassembled WGS sequence"/>
</dbReference>